<gene>
    <name evidence="1" type="ORF">EV652_101954</name>
</gene>
<dbReference type="OrthoDB" id="9814308at2"/>
<dbReference type="RefSeq" id="WP_158441091.1">
    <property type="nucleotide sequence ID" value="NZ_SLWN01000001.1"/>
</dbReference>
<name>A0A4R2HX51_9ACTN</name>
<dbReference type="AlphaFoldDB" id="A0A4R2HX51"/>
<evidence type="ECO:0000313" key="1">
    <source>
        <dbReference type="EMBL" id="TCO36064.1"/>
    </source>
</evidence>
<accession>A0A4R2HX51</accession>
<organism evidence="1 2">
    <name type="scientific">Kribbella steppae</name>
    <dbReference type="NCBI Taxonomy" id="2512223"/>
    <lineage>
        <taxon>Bacteria</taxon>
        <taxon>Bacillati</taxon>
        <taxon>Actinomycetota</taxon>
        <taxon>Actinomycetes</taxon>
        <taxon>Propionibacteriales</taxon>
        <taxon>Kribbellaceae</taxon>
        <taxon>Kribbella</taxon>
    </lineage>
</organism>
<protein>
    <submittedName>
        <fullName evidence="1">Putative RNase H-like nuclease</fullName>
    </submittedName>
</protein>
<dbReference type="EMBL" id="SLWN01000001">
    <property type="protein sequence ID" value="TCO36064.1"/>
    <property type="molecule type" value="Genomic_DNA"/>
</dbReference>
<evidence type="ECO:0000313" key="2">
    <source>
        <dbReference type="Proteomes" id="UP000294508"/>
    </source>
</evidence>
<sequence>MSESRRVMGVDACKKGWVGICGDLRGYFGTSIGELVAAAERDGALAVVGVDIPIGLPLVGVRQADVLARRLVGRRASSVFSTPVREALLAATHAEATALNLRATGKGLSQQAYALARKILEVDTWAPTAGCVVIEVHPEVCFATMAGRPLTHPKSTWAGGEERRQLLASAGMQVPADIGRAGEFAAVDDVLDAAAAAWTARRYAEGRAVAYPEPPEVFGDGLPAAIWA</sequence>
<dbReference type="Proteomes" id="UP000294508">
    <property type="component" value="Unassembled WGS sequence"/>
</dbReference>
<keyword evidence="2" id="KW-1185">Reference proteome</keyword>
<dbReference type="InterPro" id="IPR007362">
    <property type="entry name" value="DUF429"/>
</dbReference>
<reference evidence="1 2" key="1">
    <citation type="journal article" date="2015" name="Stand. Genomic Sci.">
        <title>Genomic Encyclopedia of Bacterial and Archaeal Type Strains, Phase III: the genomes of soil and plant-associated and newly described type strains.</title>
        <authorList>
            <person name="Whitman W.B."/>
            <person name="Woyke T."/>
            <person name="Klenk H.P."/>
            <person name="Zhou Y."/>
            <person name="Lilburn T.G."/>
            <person name="Beck B.J."/>
            <person name="De Vos P."/>
            <person name="Vandamme P."/>
            <person name="Eisen J.A."/>
            <person name="Garrity G."/>
            <person name="Hugenholtz P."/>
            <person name="Kyrpides N.C."/>
        </authorList>
    </citation>
    <scope>NUCLEOTIDE SEQUENCE [LARGE SCALE GENOMIC DNA]</scope>
    <source>
        <strain evidence="1 2">VKM Ac-2572</strain>
    </source>
</reference>
<proteinExistence type="predicted"/>
<comment type="caution">
    <text evidence="1">The sequence shown here is derived from an EMBL/GenBank/DDBJ whole genome shotgun (WGS) entry which is preliminary data.</text>
</comment>
<dbReference type="Pfam" id="PF04250">
    <property type="entry name" value="DUF429"/>
    <property type="match status" value="1"/>
</dbReference>